<organism evidence="3 4">
    <name type="scientific">Ophiobolus disseminans</name>
    <dbReference type="NCBI Taxonomy" id="1469910"/>
    <lineage>
        <taxon>Eukaryota</taxon>
        <taxon>Fungi</taxon>
        <taxon>Dikarya</taxon>
        <taxon>Ascomycota</taxon>
        <taxon>Pezizomycotina</taxon>
        <taxon>Dothideomycetes</taxon>
        <taxon>Pleosporomycetidae</taxon>
        <taxon>Pleosporales</taxon>
        <taxon>Pleosporineae</taxon>
        <taxon>Phaeosphaeriaceae</taxon>
        <taxon>Ophiobolus</taxon>
    </lineage>
</organism>
<protein>
    <recommendedName>
        <fullName evidence="5">Glycosyltransferase 2</fullName>
    </recommendedName>
</protein>
<keyword evidence="2" id="KW-0812">Transmembrane</keyword>
<evidence type="ECO:0000313" key="3">
    <source>
        <dbReference type="EMBL" id="KAF2829581.1"/>
    </source>
</evidence>
<gene>
    <name evidence="3" type="ORF">CC86DRAFT_368562</name>
</gene>
<dbReference type="PANTHER" id="PTHR33604">
    <property type="entry name" value="OSJNBA0004B13.7 PROTEIN"/>
    <property type="match status" value="1"/>
</dbReference>
<evidence type="ECO:0000313" key="4">
    <source>
        <dbReference type="Proteomes" id="UP000799424"/>
    </source>
</evidence>
<dbReference type="Proteomes" id="UP000799424">
    <property type="component" value="Unassembled WGS sequence"/>
</dbReference>
<keyword evidence="2" id="KW-0472">Membrane</keyword>
<dbReference type="EMBL" id="MU006221">
    <property type="protein sequence ID" value="KAF2829581.1"/>
    <property type="molecule type" value="Genomic_DNA"/>
</dbReference>
<evidence type="ECO:0000256" key="1">
    <source>
        <dbReference type="SAM" id="MobiDB-lite"/>
    </source>
</evidence>
<proteinExistence type="predicted"/>
<keyword evidence="4" id="KW-1185">Reference proteome</keyword>
<accession>A0A6A7A8G0</accession>
<dbReference type="AlphaFoldDB" id="A0A6A7A8G0"/>
<dbReference type="PANTHER" id="PTHR33604:SF3">
    <property type="entry name" value="OSJNBA0004B13.7 PROTEIN"/>
    <property type="match status" value="1"/>
</dbReference>
<feature type="transmembrane region" description="Helical" evidence="2">
    <location>
        <begin position="49"/>
        <end position="67"/>
    </location>
</feature>
<reference evidence="3" key="1">
    <citation type="journal article" date="2020" name="Stud. Mycol.">
        <title>101 Dothideomycetes genomes: a test case for predicting lifestyles and emergence of pathogens.</title>
        <authorList>
            <person name="Haridas S."/>
            <person name="Albert R."/>
            <person name="Binder M."/>
            <person name="Bloem J."/>
            <person name="Labutti K."/>
            <person name="Salamov A."/>
            <person name="Andreopoulos B."/>
            <person name="Baker S."/>
            <person name="Barry K."/>
            <person name="Bills G."/>
            <person name="Bluhm B."/>
            <person name="Cannon C."/>
            <person name="Castanera R."/>
            <person name="Culley D."/>
            <person name="Daum C."/>
            <person name="Ezra D."/>
            <person name="Gonzalez J."/>
            <person name="Henrissat B."/>
            <person name="Kuo A."/>
            <person name="Liang C."/>
            <person name="Lipzen A."/>
            <person name="Lutzoni F."/>
            <person name="Magnuson J."/>
            <person name="Mondo S."/>
            <person name="Nolan M."/>
            <person name="Ohm R."/>
            <person name="Pangilinan J."/>
            <person name="Park H.-J."/>
            <person name="Ramirez L."/>
            <person name="Alfaro M."/>
            <person name="Sun H."/>
            <person name="Tritt A."/>
            <person name="Yoshinaga Y."/>
            <person name="Zwiers L.-H."/>
            <person name="Turgeon B."/>
            <person name="Goodwin S."/>
            <person name="Spatafora J."/>
            <person name="Crous P."/>
            <person name="Grigoriev I."/>
        </authorList>
    </citation>
    <scope>NUCLEOTIDE SEQUENCE</scope>
    <source>
        <strain evidence="3">CBS 113818</strain>
    </source>
</reference>
<keyword evidence="2" id="KW-1133">Transmembrane helix</keyword>
<dbReference type="OrthoDB" id="5397682at2759"/>
<sequence>MIRGHMLSKAMLPRDEELGKKDDDHRYLPARRSGWSIWNHTFRWRRRRLLLVVAGLFLGYMVWNSFIGQREVALDFMGNPIVPAVDPADAYNEPLEPTGPPPGIHVPRETRPHTFDGQIRFYRLARTLRKAVHRTDGYDRTNRNVLFAMSSLKSASNLIPMICEMSKWSRNHVHAAFFGREDIPLDTLLKINGVDGVKCPAMWHDARPDYMEYSSDARAQSAVIGALSHIHSFLHPQAAIVDDSMLENDYFARGVRNKTDKLGIPLIEIPESKWEDFMWITRLDAGSLRHWHSPAVDIMIQVPPDSSSVLRLMQSIKAADYKGLTPPRLIIELPAQLDESVKRHVEELKWPPRDGHSQAESGLVVRRRIANHRSTQEDAAIRFLELFYPTSTVNSHVLLLSPQAQLSPRYFHFVKYALLEYKFSAFGTHDEASRNLMGVSLELPSLLLDGKTTLTPPGVKDMLTDRYEKLYPKTPSSPFLWQAPNSHATLFFGDKWAELHSFLSSRVIKHQSSTKPVSRAKLVSESLPAWTEYMLEFMRARSYTLLYPAKSAEAMVTIHNELYHVPEEYAVRSPDETKPNTPPQADEPFLRGDTPPQQRPNNPEPPVIPGSKPLHLALPFEGDLPELQHLPHLLYDGSIITPGKASNIAQNYATTLQKEVGGCTIPKGKHRKVVHGEARDLFCFEDDDEGDWVDDINDELVKARAREQLLVDAESKGLPLTAFLPEVETATSTRARKVVVQTGVA</sequence>
<feature type="region of interest" description="Disordered" evidence="1">
    <location>
        <begin position="571"/>
        <end position="614"/>
    </location>
</feature>
<name>A0A6A7A8G0_9PLEO</name>
<evidence type="ECO:0000256" key="2">
    <source>
        <dbReference type="SAM" id="Phobius"/>
    </source>
</evidence>
<evidence type="ECO:0008006" key="5">
    <source>
        <dbReference type="Google" id="ProtNLM"/>
    </source>
</evidence>